<reference evidence="3" key="1">
    <citation type="submission" date="2025-08" db="UniProtKB">
        <authorList>
            <consortium name="RefSeq"/>
        </authorList>
    </citation>
    <scope>IDENTIFICATION</scope>
    <source>
        <tissue evidence="3">Gonad</tissue>
    </source>
</reference>
<dbReference type="AlphaFoldDB" id="A0A6P5APD5"/>
<dbReference type="GeneID" id="109485727"/>
<protein>
    <submittedName>
        <fullName evidence="3">Serine/arginine repetitive matrix protein 2-like</fullName>
    </submittedName>
</protein>
<dbReference type="Proteomes" id="UP000515135">
    <property type="component" value="Unplaced"/>
</dbReference>
<gene>
    <name evidence="3" type="primary">LOC109485727</name>
</gene>
<feature type="compositionally biased region" description="Low complexity" evidence="1">
    <location>
        <begin position="70"/>
        <end position="96"/>
    </location>
</feature>
<accession>A0A6P5APD5</accession>
<feature type="compositionally biased region" description="Basic and acidic residues" evidence="1">
    <location>
        <begin position="187"/>
        <end position="220"/>
    </location>
</feature>
<evidence type="ECO:0000256" key="1">
    <source>
        <dbReference type="SAM" id="MobiDB-lite"/>
    </source>
</evidence>
<evidence type="ECO:0000313" key="3">
    <source>
        <dbReference type="RefSeq" id="XP_019644952.1"/>
    </source>
</evidence>
<organism evidence="2 3">
    <name type="scientific">Branchiostoma belcheri</name>
    <name type="common">Amphioxus</name>
    <dbReference type="NCBI Taxonomy" id="7741"/>
    <lineage>
        <taxon>Eukaryota</taxon>
        <taxon>Metazoa</taxon>
        <taxon>Chordata</taxon>
        <taxon>Cephalochordata</taxon>
        <taxon>Leptocardii</taxon>
        <taxon>Amphioxiformes</taxon>
        <taxon>Branchiostomatidae</taxon>
        <taxon>Branchiostoma</taxon>
    </lineage>
</organism>
<dbReference type="RefSeq" id="XP_019644952.1">
    <property type="nucleotide sequence ID" value="XM_019789393.1"/>
</dbReference>
<keyword evidence="2" id="KW-1185">Reference proteome</keyword>
<feature type="compositionally biased region" description="Polar residues" evidence="1">
    <location>
        <begin position="32"/>
        <end position="58"/>
    </location>
</feature>
<feature type="region of interest" description="Disordered" evidence="1">
    <location>
        <begin position="1"/>
        <end position="228"/>
    </location>
</feature>
<feature type="compositionally biased region" description="Basic and acidic residues" evidence="1">
    <location>
        <begin position="149"/>
        <end position="169"/>
    </location>
</feature>
<sequence>MAWSVAANIRQRGHGTGSRGGNASRERKQESDQQNMTYQQRLGATPAGYQQNPKLSPQRQHRDGQHREGQQSGQQPGQQSGQHSRQQHSKSSSSSPESRERVRRGSSPPTQPKDDGHGIRKVSRGSPVRVKRPSPAGTEHAQQHMSRSLPHEYMRHFPQDAMRRQEEHAQSAARRSPTQPRRRYRQHHDTTADTERIKTRSSPEKHSSRQTQDGEKDRRQRQSYTSSV</sequence>
<proteinExistence type="predicted"/>
<evidence type="ECO:0000313" key="2">
    <source>
        <dbReference type="Proteomes" id="UP000515135"/>
    </source>
</evidence>
<feature type="compositionally biased region" description="Basic and acidic residues" evidence="1">
    <location>
        <begin position="60"/>
        <end position="69"/>
    </location>
</feature>
<name>A0A6P5APD5_BRABE</name>
<dbReference type="OrthoDB" id="10484552at2759"/>
<dbReference type="KEGG" id="bbel:109485727"/>